<gene>
    <name evidence="1" type="ORF">FE784_10470</name>
</gene>
<organism evidence="1 2">
    <name type="scientific">Paenibacillus hemerocallicola</name>
    <dbReference type="NCBI Taxonomy" id="1172614"/>
    <lineage>
        <taxon>Bacteria</taxon>
        <taxon>Bacillati</taxon>
        <taxon>Bacillota</taxon>
        <taxon>Bacilli</taxon>
        <taxon>Bacillales</taxon>
        <taxon>Paenibacillaceae</taxon>
        <taxon>Paenibacillus</taxon>
    </lineage>
</organism>
<evidence type="ECO:0000313" key="2">
    <source>
        <dbReference type="Proteomes" id="UP000307943"/>
    </source>
</evidence>
<comment type="caution">
    <text evidence="1">The sequence shown here is derived from an EMBL/GenBank/DDBJ whole genome shotgun (WGS) entry which is preliminary data.</text>
</comment>
<dbReference type="AlphaFoldDB" id="A0A5C4TBF4"/>
<keyword evidence="2" id="KW-1185">Reference proteome</keyword>
<protein>
    <recommendedName>
        <fullName evidence="3">BtrH N-terminal domain-containing protein</fullName>
    </recommendedName>
</protein>
<dbReference type="EMBL" id="VDCQ01000011">
    <property type="protein sequence ID" value="TNJ66393.1"/>
    <property type="molecule type" value="Genomic_DNA"/>
</dbReference>
<dbReference type="RefSeq" id="WP_139602149.1">
    <property type="nucleotide sequence ID" value="NZ_VDCQ01000011.1"/>
</dbReference>
<sequence length="331" mass="37422">MSGAMLQISMKRESKSFTDSLHAILTAAGLFEGPKYRLSGLSGMAFKCSVHKRLLPMSVSAYGQWGTEHRPAVDNLGVFTETDGGRVRHPTFRYYRQEALRSVKRSLDRGLGVVYWLPEFGVIHGYDDEDGVLFIQDGRSAESQIVLYDNFGINSTPFWYVQLFGDRVQIDLRDRVLESLRMAVCDWDTPHKTLPDTEMASGKLAYAYLIDGLEKGEYDERGAVYILNSYLYARNEIESYLQDVGGTLPRLNEAAVLYGELVRLVSPIPGFMEDRDGSVRIKRSGIEELCGILRTAERLEGEAVERFRSISTGFPDRKRSTLPRWGVHSPR</sequence>
<accession>A0A5C4TBF4</accession>
<proteinExistence type="predicted"/>
<dbReference type="OrthoDB" id="2960956at2"/>
<reference evidence="1 2" key="1">
    <citation type="submission" date="2019-05" db="EMBL/GenBank/DDBJ databases">
        <title>We sequenced the genome of Paenibacillus hemerocallicola KCTC 33185 for further insight into its adaptation and study the phylogeny of Paenibacillus.</title>
        <authorList>
            <person name="Narsing Rao M.P."/>
        </authorList>
    </citation>
    <scope>NUCLEOTIDE SEQUENCE [LARGE SCALE GENOMIC DNA]</scope>
    <source>
        <strain evidence="1 2">KCTC 33185</strain>
    </source>
</reference>
<dbReference type="Proteomes" id="UP000307943">
    <property type="component" value="Unassembled WGS sequence"/>
</dbReference>
<evidence type="ECO:0008006" key="3">
    <source>
        <dbReference type="Google" id="ProtNLM"/>
    </source>
</evidence>
<name>A0A5C4TBF4_9BACL</name>
<evidence type="ECO:0000313" key="1">
    <source>
        <dbReference type="EMBL" id="TNJ66393.1"/>
    </source>
</evidence>